<dbReference type="InterPro" id="IPR017853">
    <property type="entry name" value="GH"/>
</dbReference>
<dbReference type="Gene3D" id="3.20.20.80">
    <property type="entry name" value="Glycosidases"/>
    <property type="match status" value="1"/>
</dbReference>
<evidence type="ECO:0000259" key="2">
    <source>
        <dbReference type="Pfam" id="PF08532"/>
    </source>
</evidence>
<evidence type="ECO:0000313" key="3">
    <source>
        <dbReference type="EMBL" id="MFC3199647.1"/>
    </source>
</evidence>
<dbReference type="InterPro" id="IPR036380">
    <property type="entry name" value="Isochorismatase-like_sf"/>
</dbReference>
<gene>
    <name evidence="3" type="ORF">ACFOET_18665</name>
</gene>
<dbReference type="EMBL" id="JBHRTA010000058">
    <property type="protein sequence ID" value="MFC3199647.1"/>
    <property type="molecule type" value="Genomic_DNA"/>
</dbReference>
<dbReference type="InterPro" id="IPR029062">
    <property type="entry name" value="Class_I_gatase-like"/>
</dbReference>
<dbReference type="SUPFAM" id="SSF52499">
    <property type="entry name" value="Isochorismatase-like hydrolases"/>
    <property type="match status" value="1"/>
</dbReference>
<protein>
    <submittedName>
        <fullName evidence="3">Isochorismatase family protein</fullName>
    </submittedName>
</protein>
<dbReference type="Pfam" id="PF00857">
    <property type="entry name" value="Isochorismatase"/>
    <property type="match status" value="1"/>
</dbReference>
<evidence type="ECO:0000259" key="1">
    <source>
        <dbReference type="Pfam" id="PF00857"/>
    </source>
</evidence>
<dbReference type="SUPFAM" id="SSF52317">
    <property type="entry name" value="Class I glutamine amidotransferase-like"/>
    <property type="match status" value="1"/>
</dbReference>
<evidence type="ECO:0000313" key="4">
    <source>
        <dbReference type="Proteomes" id="UP001595526"/>
    </source>
</evidence>
<dbReference type="Proteomes" id="UP001595526">
    <property type="component" value="Unassembled WGS sequence"/>
</dbReference>
<dbReference type="Gene3D" id="3.40.50.880">
    <property type="match status" value="1"/>
</dbReference>
<keyword evidence="4" id="KW-1185">Reference proteome</keyword>
<feature type="domain" description="Isochorismatase-like" evidence="1">
    <location>
        <begin position="58"/>
        <end position="238"/>
    </location>
</feature>
<feature type="domain" description="Beta-galactosidase trimerisation" evidence="2">
    <location>
        <begin position="664"/>
        <end position="836"/>
    </location>
</feature>
<name>A0ABV7JWI9_9SPHI</name>
<organism evidence="3 4">
    <name type="scientific">Parapedobacter deserti</name>
    <dbReference type="NCBI Taxonomy" id="1912957"/>
    <lineage>
        <taxon>Bacteria</taxon>
        <taxon>Pseudomonadati</taxon>
        <taxon>Bacteroidota</taxon>
        <taxon>Sphingobacteriia</taxon>
        <taxon>Sphingobacteriales</taxon>
        <taxon>Sphingobacteriaceae</taxon>
        <taxon>Parapedobacter</taxon>
    </lineage>
</organism>
<proteinExistence type="predicted"/>
<comment type="caution">
    <text evidence="3">The sequence shown here is derived from an EMBL/GenBank/DDBJ whole genome shotgun (WGS) entry which is preliminary data.</text>
</comment>
<accession>A0ABV7JWI9</accession>
<dbReference type="RefSeq" id="WP_379025472.1">
    <property type="nucleotide sequence ID" value="NZ_JBHRTA010000058.1"/>
</dbReference>
<dbReference type="InterPro" id="IPR000868">
    <property type="entry name" value="Isochorismatase-like_dom"/>
</dbReference>
<dbReference type="SUPFAM" id="SSF51445">
    <property type="entry name" value="(Trans)glycosidases"/>
    <property type="match status" value="1"/>
</dbReference>
<reference evidence="4" key="1">
    <citation type="journal article" date="2019" name="Int. J. Syst. Evol. Microbiol.">
        <title>The Global Catalogue of Microorganisms (GCM) 10K type strain sequencing project: providing services to taxonomists for standard genome sequencing and annotation.</title>
        <authorList>
            <consortium name="The Broad Institute Genomics Platform"/>
            <consortium name="The Broad Institute Genome Sequencing Center for Infectious Disease"/>
            <person name="Wu L."/>
            <person name="Ma J."/>
        </authorList>
    </citation>
    <scope>NUCLEOTIDE SEQUENCE [LARGE SCALE GENOMIC DNA]</scope>
    <source>
        <strain evidence="4">KCTC 52416</strain>
    </source>
</reference>
<dbReference type="InterPro" id="IPR013738">
    <property type="entry name" value="Beta_galactosidase_Trimer"/>
</dbReference>
<dbReference type="Gene3D" id="3.40.50.850">
    <property type="entry name" value="Isochorismatase-like"/>
    <property type="match status" value="1"/>
</dbReference>
<sequence length="919" mass="104049">MERRTNFLYLGGSLWMLFGMIQAVFAQQPNPLYLTLQTRDSSTNAIYVRNEVYHGSETAIIVVDMWDKHWCKSFTEESKELIPHLNATLQAARELGIQIIFAPSETVDFYAEFPQREAMRAKHAAPVPVNVFDPKPLPWGRTGGCECGPERPCQEYAAWSRQHEDLVINEHDLISDNVEEIHALCRERGIKTLLYVGEASNMCVTWTRSFSVLPMTRYGYECIVVRDLVAAISGNGYDPDRKALDPKLTPEYGSKRTIEHIEQHICPTISGNQLLLASGREASIKKARPAPPRTFDTEYVKNYIPRGPTQSFRQLCYDYNWEGRELINLPLKFTKSSPAEYAELSKQANMDAVLVLAVPHHGYTTHVSDYGELFPGLGYDWFGQVVDELHKRDISALGYVTLGANFKFMRDHVGLPQIRSGMESQGQFGGRGLCLNAPGYLDLVMNYSKELLTHYPIDGIRYDFMVSPYGCDCNGCKSYYKQVYKEEFTSWHEIRSSADSSRYLTFNIATLKRAAHQLNDACRSVKPNVEVWQNHLDPAMEADINTGRLYDIAYVEYGTPFRLLALRGILDKKGIIVGQTLKSPIRRLIMALGARCYQYIKVDQETALPVGDELTWVKEDLSPFFKMVSEVQPYLENATPLSDVGILFSENTRYRFPHYDRKTYMQACENITNNYLQASMPVEYINVLDLAKKELSKLRILILPYTSGLTTSELDIVKEYVNNGGNLVIMGDALCYNEEGEQLGDFALAEEMGVQLIRNIPIQDELPVTYASTTEKITDLTHVRPIRGKTVESLSHQGQQIPLIHINDCGKGKAIYVASASAAAILNEATHRYVGELPIQVKNSKQVVLTHQPDQSRWILHLIDDGDYQIRIKKNFAGFGKIDTTFPESSELNAELKEDGDHLVISVKGDRDDRLLVLK</sequence>
<dbReference type="Pfam" id="PF08532">
    <property type="entry name" value="Glyco_hydro_42M"/>
    <property type="match status" value="1"/>
</dbReference>